<keyword evidence="5 10" id="KW-0548">Nucleotidyltransferase</keyword>
<name>A0A9D2SL98_9FIRM</name>
<keyword evidence="3 10" id="KW-0662">Pyridine nucleotide biosynthesis</keyword>
<evidence type="ECO:0000313" key="12">
    <source>
        <dbReference type="EMBL" id="HJC11221.1"/>
    </source>
</evidence>
<evidence type="ECO:0000256" key="10">
    <source>
        <dbReference type="HAMAP-Rule" id="MF_00244"/>
    </source>
</evidence>
<dbReference type="CDD" id="cd02165">
    <property type="entry name" value="NMNAT"/>
    <property type="match status" value="1"/>
</dbReference>
<evidence type="ECO:0000256" key="2">
    <source>
        <dbReference type="ARBA" id="ARBA00005019"/>
    </source>
</evidence>
<dbReference type="EC" id="2.7.7.18" evidence="10"/>
<accession>A0A9D2SL98</accession>
<keyword evidence="4 10" id="KW-0808">Transferase</keyword>
<comment type="caution">
    <text evidence="12">The sequence shown here is derived from an EMBL/GenBank/DDBJ whole genome shotgun (WGS) entry which is preliminary data.</text>
</comment>
<dbReference type="InterPro" id="IPR004821">
    <property type="entry name" value="Cyt_trans-like"/>
</dbReference>
<keyword evidence="6 10" id="KW-0547">Nucleotide-binding</keyword>
<evidence type="ECO:0000256" key="8">
    <source>
        <dbReference type="ARBA" id="ARBA00023027"/>
    </source>
</evidence>
<reference evidence="12" key="1">
    <citation type="journal article" date="2021" name="PeerJ">
        <title>Extensive microbial diversity within the chicken gut microbiome revealed by metagenomics and culture.</title>
        <authorList>
            <person name="Gilroy R."/>
            <person name="Ravi A."/>
            <person name="Getino M."/>
            <person name="Pursley I."/>
            <person name="Horton D.L."/>
            <person name="Alikhan N.F."/>
            <person name="Baker D."/>
            <person name="Gharbi K."/>
            <person name="Hall N."/>
            <person name="Watson M."/>
            <person name="Adriaenssens E.M."/>
            <person name="Foster-Nyarko E."/>
            <person name="Jarju S."/>
            <person name="Secka A."/>
            <person name="Antonio M."/>
            <person name="Oren A."/>
            <person name="Chaudhuri R.R."/>
            <person name="La Ragione R."/>
            <person name="Hildebrand F."/>
            <person name="Pallen M.J."/>
        </authorList>
    </citation>
    <scope>NUCLEOTIDE SEQUENCE</scope>
    <source>
        <strain evidence="12">ChiSxjej6B18-287</strain>
    </source>
</reference>
<comment type="catalytic activity">
    <reaction evidence="9 10">
        <text>nicotinate beta-D-ribonucleotide + ATP + H(+) = deamido-NAD(+) + diphosphate</text>
        <dbReference type="Rhea" id="RHEA:22860"/>
        <dbReference type="ChEBI" id="CHEBI:15378"/>
        <dbReference type="ChEBI" id="CHEBI:30616"/>
        <dbReference type="ChEBI" id="CHEBI:33019"/>
        <dbReference type="ChEBI" id="CHEBI:57502"/>
        <dbReference type="ChEBI" id="CHEBI:58437"/>
        <dbReference type="EC" id="2.7.7.18"/>
    </reaction>
</comment>
<keyword evidence="7 10" id="KW-0067">ATP-binding</keyword>
<sequence>MSEKKKRIGIMGGTFDPIHIGHLILGETAYHQFHLDKVLFMPAGNPPHKRAREDRATDRQRVDMVCLAISSNPHFSLSLEEMHQEGYTYTYRTLERLKEQNPNTDYYFILGADSLYTFEEWREPGRILGACTILVGTRNHTSDEKLDRVIRNLEEKYQGDIQKLESLNIDISSKMIRSWIEKGRSLAYYVPDQVIEYIQKNNIYKDCDEDEV</sequence>
<dbReference type="InterPro" id="IPR005248">
    <property type="entry name" value="NadD/NMNAT"/>
</dbReference>
<dbReference type="GO" id="GO:0004515">
    <property type="term" value="F:nicotinate-nucleotide adenylyltransferase activity"/>
    <property type="evidence" value="ECO:0007669"/>
    <property type="project" value="UniProtKB-UniRule"/>
</dbReference>
<evidence type="ECO:0000256" key="7">
    <source>
        <dbReference type="ARBA" id="ARBA00022840"/>
    </source>
</evidence>
<dbReference type="Gene3D" id="3.40.50.620">
    <property type="entry name" value="HUPs"/>
    <property type="match status" value="1"/>
</dbReference>
<keyword evidence="8 10" id="KW-0520">NAD</keyword>
<dbReference type="NCBIfam" id="TIGR00482">
    <property type="entry name" value="nicotinate (nicotinamide) nucleotide adenylyltransferase"/>
    <property type="match status" value="1"/>
</dbReference>
<dbReference type="SUPFAM" id="SSF52374">
    <property type="entry name" value="Nucleotidylyl transferase"/>
    <property type="match status" value="1"/>
</dbReference>
<evidence type="ECO:0000259" key="11">
    <source>
        <dbReference type="Pfam" id="PF01467"/>
    </source>
</evidence>
<evidence type="ECO:0000313" key="13">
    <source>
        <dbReference type="Proteomes" id="UP000823893"/>
    </source>
</evidence>
<evidence type="ECO:0000256" key="9">
    <source>
        <dbReference type="ARBA" id="ARBA00048721"/>
    </source>
</evidence>
<dbReference type="InterPro" id="IPR014729">
    <property type="entry name" value="Rossmann-like_a/b/a_fold"/>
</dbReference>
<dbReference type="Pfam" id="PF01467">
    <property type="entry name" value="CTP_transf_like"/>
    <property type="match status" value="1"/>
</dbReference>
<dbReference type="GO" id="GO:0009435">
    <property type="term" value="P:NAD+ biosynthetic process"/>
    <property type="evidence" value="ECO:0007669"/>
    <property type="project" value="UniProtKB-UniRule"/>
</dbReference>
<reference evidence="12" key="2">
    <citation type="submission" date="2021-04" db="EMBL/GenBank/DDBJ databases">
        <authorList>
            <person name="Gilroy R."/>
        </authorList>
    </citation>
    <scope>NUCLEOTIDE SEQUENCE</scope>
    <source>
        <strain evidence="12">ChiSxjej6B18-287</strain>
    </source>
</reference>
<dbReference type="AlphaFoldDB" id="A0A9D2SL98"/>
<organism evidence="12 13">
    <name type="scientific">Candidatus Blautia merdigallinarum</name>
    <dbReference type="NCBI Taxonomy" id="2838495"/>
    <lineage>
        <taxon>Bacteria</taxon>
        <taxon>Bacillati</taxon>
        <taxon>Bacillota</taxon>
        <taxon>Clostridia</taxon>
        <taxon>Lachnospirales</taxon>
        <taxon>Lachnospiraceae</taxon>
        <taxon>Blautia</taxon>
    </lineage>
</organism>
<dbReference type="GO" id="GO:0005524">
    <property type="term" value="F:ATP binding"/>
    <property type="evidence" value="ECO:0007669"/>
    <property type="project" value="UniProtKB-KW"/>
</dbReference>
<dbReference type="NCBIfam" id="NF000840">
    <property type="entry name" value="PRK00071.1-3"/>
    <property type="match status" value="1"/>
</dbReference>
<evidence type="ECO:0000256" key="3">
    <source>
        <dbReference type="ARBA" id="ARBA00022642"/>
    </source>
</evidence>
<dbReference type="Proteomes" id="UP000823893">
    <property type="component" value="Unassembled WGS sequence"/>
</dbReference>
<dbReference type="PANTHER" id="PTHR39321">
    <property type="entry name" value="NICOTINATE-NUCLEOTIDE ADENYLYLTRANSFERASE-RELATED"/>
    <property type="match status" value="1"/>
</dbReference>
<comment type="pathway">
    <text evidence="2 10">Cofactor biosynthesis; NAD(+) biosynthesis; deamido-NAD(+) from nicotinate D-ribonucleotide: step 1/1.</text>
</comment>
<dbReference type="HAMAP" id="MF_00244">
    <property type="entry name" value="NaMN_adenylyltr"/>
    <property type="match status" value="1"/>
</dbReference>
<dbReference type="PANTHER" id="PTHR39321:SF3">
    <property type="entry name" value="PHOSPHOPANTETHEINE ADENYLYLTRANSFERASE"/>
    <property type="match status" value="1"/>
</dbReference>
<proteinExistence type="inferred from homology"/>
<evidence type="ECO:0000256" key="1">
    <source>
        <dbReference type="ARBA" id="ARBA00002324"/>
    </source>
</evidence>
<dbReference type="NCBIfam" id="TIGR00125">
    <property type="entry name" value="cyt_tran_rel"/>
    <property type="match status" value="1"/>
</dbReference>
<gene>
    <name evidence="10 12" type="primary">nadD</name>
    <name evidence="12" type="ORF">H9935_10530</name>
</gene>
<protein>
    <recommendedName>
        <fullName evidence="10">Probable nicotinate-nucleotide adenylyltransferase</fullName>
        <ecNumber evidence="10">2.7.7.18</ecNumber>
    </recommendedName>
    <alternativeName>
        <fullName evidence="10">Deamido-NAD(+) diphosphorylase</fullName>
    </alternativeName>
    <alternativeName>
        <fullName evidence="10">Deamido-NAD(+) pyrophosphorylase</fullName>
    </alternativeName>
    <alternativeName>
        <fullName evidence="10">Nicotinate mononucleotide adenylyltransferase</fullName>
        <shortName evidence="10">NaMN adenylyltransferase</shortName>
    </alternativeName>
</protein>
<evidence type="ECO:0000256" key="4">
    <source>
        <dbReference type="ARBA" id="ARBA00022679"/>
    </source>
</evidence>
<comment type="function">
    <text evidence="1 10">Catalyzes the reversible adenylation of nicotinate mononucleotide (NaMN) to nicotinic acid adenine dinucleotide (NaAD).</text>
</comment>
<dbReference type="EMBL" id="DWWV01000137">
    <property type="protein sequence ID" value="HJC11221.1"/>
    <property type="molecule type" value="Genomic_DNA"/>
</dbReference>
<evidence type="ECO:0000256" key="5">
    <source>
        <dbReference type="ARBA" id="ARBA00022695"/>
    </source>
</evidence>
<evidence type="ECO:0000256" key="6">
    <source>
        <dbReference type="ARBA" id="ARBA00022741"/>
    </source>
</evidence>
<comment type="similarity">
    <text evidence="10">Belongs to the NadD family.</text>
</comment>
<feature type="domain" description="Cytidyltransferase-like" evidence="11">
    <location>
        <begin position="10"/>
        <end position="177"/>
    </location>
</feature>